<dbReference type="Pfam" id="PF12089">
    <property type="entry name" value="DUF3566"/>
    <property type="match status" value="1"/>
</dbReference>
<feature type="compositionally biased region" description="Low complexity" evidence="1">
    <location>
        <begin position="24"/>
        <end position="37"/>
    </location>
</feature>
<dbReference type="InterPro" id="IPR021949">
    <property type="entry name" value="DUF3566_TM"/>
</dbReference>
<feature type="transmembrane region" description="Helical" evidence="2">
    <location>
        <begin position="60"/>
        <end position="88"/>
    </location>
</feature>
<dbReference type="AlphaFoldDB" id="A0A563E757"/>
<dbReference type="OrthoDB" id="3240216at2"/>
<evidence type="ECO:0000313" key="4">
    <source>
        <dbReference type="EMBL" id="TWP38360.1"/>
    </source>
</evidence>
<proteinExistence type="predicted"/>
<keyword evidence="2" id="KW-0812">Transmembrane</keyword>
<keyword evidence="5" id="KW-1185">Reference proteome</keyword>
<reference evidence="4 5" key="1">
    <citation type="submission" date="2019-05" db="EMBL/GenBank/DDBJ databases">
        <authorList>
            <person name="Lee S.D."/>
        </authorList>
    </citation>
    <scope>NUCLEOTIDE SEQUENCE [LARGE SCALE GENOMIC DNA]</scope>
    <source>
        <strain evidence="4 5">C5-26</strain>
    </source>
</reference>
<organism evidence="4 5">
    <name type="scientific">Leekyejoonella antrihumi</name>
    <dbReference type="NCBI Taxonomy" id="1660198"/>
    <lineage>
        <taxon>Bacteria</taxon>
        <taxon>Bacillati</taxon>
        <taxon>Actinomycetota</taxon>
        <taxon>Actinomycetes</taxon>
        <taxon>Micrococcales</taxon>
        <taxon>Dermacoccaceae</taxon>
        <taxon>Leekyejoonella</taxon>
    </lineage>
</organism>
<dbReference type="EMBL" id="VCQV01000003">
    <property type="protein sequence ID" value="TWP38360.1"/>
    <property type="molecule type" value="Genomic_DNA"/>
</dbReference>
<comment type="caution">
    <text evidence="4">The sequence shown here is derived from an EMBL/GenBank/DDBJ whole genome shotgun (WGS) entry which is preliminary data.</text>
</comment>
<evidence type="ECO:0000313" key="5">
    <source>
        <dbReference type="Proteomes" id="UP000320244"/>
    </source>
</evidence>
<feature type="domain" description="DUF3566" evidence="3">
    <location>
        <begin position="41"/>
        <end position="158"/>
    </location>
</feature>
<dbReference type="Proteomes" id="UP000320244">
    <property type="component" value="Unassembled WGS sequence"/>
</dbReference>
<protein>
    <submittedName>
        <fullName evidence="4">DUF3566 domain-containing protein</fullName>
    </submittedName>
</protein>
<reference evidence="4 5" key="2">
    <citation type="submission" date="2019-08" db="EMBL/GenBank/DDBJ databases">
        <title>Jejuicoccus antrihumi gen. nov., sp. nov., a new member of the family Dermacoccaceae isolated from a cave.</title>
        <authorList>
            <person name="Schumann P."/>
            <person name="Kim I.S."/>
        </authorList>
    </citation>
    <scope>NUCLEOTIDE SEQUENCE [LARGE SCALE GENOMIC DNA]</scope>
    <source>
        <strain evidence="4 5">C5-26</strain>
    </source>
</reference>
<feature type="region of interest" description="Disordered" evidence="1">
    <location>
        <begin position="1"/>
        <end position="41"/>
    </location>
</feature>
<evidence type="ECO:0000256" key="1">
    <source>
        <dbReference type="SAM" id="MobiDB-lite"/>
    </source>
</evidence>
<gene>
    <name evidence="4" type="ORF">FGL98_03245</name>
</gene>
<accession>A0A563E757</accession>
<sequence length="159" mass="16764">MPRGASGGGPAQRGARPTAPRPAAPTKGSARAATRPPRATPRRVRLTLSRVDPWSVMLNAFLLSVAIALAMVVVVAVLWIVLAGMGVFDNLNGVLRTLDRKGSSFNLMDYIGFGRVISLSVVIGFIDIILMTALATLGAFLYNICSSLVGGIRLTLSDD</sequence>
<name>A0A563E757_9MICO</name>
<keyword evidence="2" id="KW-1133">Transmembrane helix</keyword>
<evidence type="ECO:0000259" key="3">
    <source>
        <dbReference type="Pfam" id="PF12089"/>
    </source>
</evidence>
<feature type="transmembrane region" description="Helical" evidence="2">
    <location>
        <begin position="109"/>
        <end position="133"/>
    </location>
</feature>
<keyword evidence="2" id="KW-0472">Membrane</keyword>
<evidence type="ECO:0000256" key="2">
    <source>
        <dbReference type="SAM" id="Phobius"/>
    </source>
</evidence>
<feature type="compositionally biased region" description="Gly residues" evidence="1">
    <location>
        <begin position="1"/>
        <end position="11"/>
    </location>
</feature>